<dbReference type="SUPFAM" id="SSF81383">
    <property type="entry name" value="F-box domain"/>
    <property type="match status" value="1"/>
</dbReference>
<evidence type="ECO:0008006" key="3">
    <source>
        <dbReference type="Google" id="ProtNLM"/>
    </source>
</evidence>
<sequence length="109" mass="12091">MTSKATEVFGITELAEQILLALPMRALLLAQRVNRTFYDTIASSPHIQEALFFRPAKKPTSDINPLLTCVFNVTEAQVRLHTSHIVTQESAGNGPWTVEQKLLLGIALF</sequence>
<keyword evidence="2" id="KW-1185">Reference proteome</keyword>
<protein>
    <recommendedName>
        <fullName evidence="3">F-box domain-containing protein</fullName>
    </recommendedName>
</protein>
<name>A0A6G1LLD3_9PEZI</name>
<evidence type="ECO:0000313" key="1">
    <source>
        <dbReference type="EMBL" id="KAF2773751.1"/>
    </source>
</evidence>
<proteinExistence type="predicted"/>
<dbReference type="AlphaFoldDB" id="A0A6G1LLD3"/>
<dbReference type="InterPro" id="IPR036047">
    <property type="entry name" value="F-box-like_dom_sf"/>
</dbReference>
<organism evidence="1 2">
    <name type="scientific">Teratosphaeria nubilosa</name>
    <dbReference type="NCBI Taxonomy" id="161662"/>
    <lineage>
        <taxon>Eukaryota</taxon>
        <taxon>Fungi</taxon>
        <taxon>Dikarya</taxon>
        <taxon>Ascomycota</taxon>
        <taxon>Pezizomycotina</taxon>
        <taxon>Dothideomycetes</taxon>
        <taxon>Dothideomycetidae</taxon>
        <taxon>Mycosphaerellales</taxon>
        <taxon>Teratosphaeriaceae</taxon>
        <taxon>Teratosphaeria</taxon>
    </lineage>
</organism>
<dbReference type="EMBL" id="ML995810">
    <property type="protein sequence ID" value="KAF2773751.1"/>
    <property type="molecule type" value="Genomic_DNA"/>
</dbReference>
<accession>A0A6G1LLD3</accession>
<gene>
    <name evidence="1" type="ORF">EJ03DRAFT_105914</name>
</gene>
<evidence type="ECO:0000313" key="2">
    <source>
        <dbReference type="Proteomes" id="UP000799436"/>
    </source>
</evidence>
<reference evidence="1" key="1">
    <citation type="journal article" date="2020" name="Stud. Mycol.">
        <title>101 Dothideomycetes genomes: a test case for predicting lifestyles and emergence of pathogens.</title>
        <authorList>
            <person name="Haridas S."/>
            <person name="Albert R."/>
            <person name="Binder M."/>
            <person name="Bloem J."/>
            <person name="Labutti K."/>
            <person name="Salamov A."/>
            <person name="Andreopoulos B."/>
            <person name="Baker S."/>
            <person name="Barry K."/>
            <person name="Bills G."/>
            <person name="Bluhm B."/>
            <person name="Cannon C."/>
            <person name="Castanera R."/>
            <person name="Culley D."/>
            <person name="Daum C."/>
            <person name="Ezra D."/>
            <person name="Gonzalez J."/>
            <person name="Henrissat B."/>
            <person name="Kuo A."/>
            <person name="Liang C."/>
            <person name="Lipzen A."/>
            <person name="Lutzoni F."/>
            <person name="Magnuson J."/>
            <person name="Mondo S."/>
            <person name="Nolan M."/>
            <person name="Ohm R."/>
            <person name="Pangilinan J."/>
            <person name="Park H.-J."/>
            <person name="Ramirez L."/>
            <person name="Alfaro M."/>
            <person name="Sun H."/>
            <person name="Tritt A."/>
            <person name="Yoshinaga Y."/>
            <person name="Zwiers L.-H."/>
            <person name="Turgeon B."/>
            <person name="Goodwin S."/>
            <person name="Spatafora J."/>
            <person name="Crous P."/>
            <person name="Grigoriev I."/>
        </authorList>
    </citation>
    <scope>NUCLEOTIDE SEQUENCE</scope>
    <source>
        <strain evidence="1">CBS 116005</strain>
    </source>
</reference>
<dbReference type="OrthoDB" id="3800738at2759"/>
<dbReference type="Proteomes" id="UP000799436">
    <property type="component" value="Unassembled WGS sequence"/>
</dbReference>